<evidence type="ECO:0000313" key="5">
    <source>
        <dbReference type="Proteomes" id="UP000278673"/>
    </source>
</evidence>
<gene>
    <name evidence="4" type="ORF">EBN88_22670</name>
</gene>
<proteinExistence type="predicted"/>
<accession>A0A3M2LEN7</accession>
<dbReference type="EMBL" id="RFFJ01000159">
    <property type="protein sequence ID" value="RMI35999.1"/>
    <property type="molecule type" value="Genomic_DNA"/>
</dbReference>
<reference evidence="4 5" key="1">
    <citation type="submission" date="2018-10" db="EMBL/GenBank/DDBJ databases">
        <title>Isolation, diversity and antifungal activity of actinobacteria from wheat.</title>
        <authorList>
            <person name="Han C."/>
        </authorList>
    </citation>
    <scope>NUCLEOTIDE SEQUENCE [LARGE SCALE GENOMIC DNA]</scope>
    <source>
        <strain evidence="4 5">NEAU-YY642</strain>
    </source>
</reference>
<dbReference type="SUPFAM" id="SSF48600">
    <property type="entry name" value="Chorismate mutase II"/>
    <property type="match status" value="1"/>
</dbReference>
<dbReference type="NCBIfam" id="NF005894">
    <property type="entry name" value="PRK07857.1"/>
    <property type="match status" value="1"/>
</dbReference>
<dbReference type="Gene3D" id="1.20.59.10">
    <property type="entry name" value="Chorismate mutase"/>
    <property type="match status" value="1"/>
</dbReference>
<dbReference type="AlphaFoldDB" id="A0A3M2LEN7"/>
<dbReference type="SMART" id="SM00830">
    <property type="entry name" value="CM_2"/>
    <property type="match status" value="1"/>
</dbReference>
<dbReference type="Proteomes" id="UP000278673">
    <property type="component" value="Unassembled WGS sequence"/>
</dbReference>
<feature type="domain" description="Chorismate mutase" evidence="3">
    <location>
        <begin position="44"/>
        <end position="125"/>
    </location>
</feature>
<dbReference type="EC" id="5.4.99.5" evidence="4"/>
<feature type="region of interest" description="Disordered" evidence="2">
    <location>
        <begin position="1"/>
        <end position="45"/>
    </location>
</feature>
<dbReference type="GO" id="GO:0004106">
    <property type="term" value="F:chorismate mutase activity"/>
    <property type="evidence" value="ECO:0007669"/>
    <property type="project" value="UniProtKB-EC"/>
</dbReference>
<dbReference type="GO" id="GO:0046417">
    <property type="term" value="P:chorismate metabolic process"/>
    <property type="evidence" value="ECO:0007669"/>
    <property type="project" value="InterPro"/>
</dbReference>
<evidence type="ECO:0000256" key="2">
    <source>
        <dbReference type="SAM" id="MobiDB-lite"/>
    </source>
</evidence>
<organism evidence="4 5">
    <name type="scientific">Streptomyces triticirhizae</name>
    <dbReference type="NCBI Taxonomy" id="2483353"/>
    <lineage>
        <taxon>Bacteria</taxon>
        <taxon>Bacillati</taxon>
        <taxon>Actinomycetota</taxon>
        <taxon>Actinomycetes</taxon>
        <taxon>Kitasatosporales</taxon>
        <taxon>Streptomycetaceae</taxon>
        <taxon>Streptomyces</taxon>
    </lineage>
</organism>
<protein>
    <submittedName>
        <fullName evidence="4">Chorismate mutase</fullName>
        <ecNumber evidence="4">5.4.99.5</ecNumber>
    </submittedName>
</protein>
<dbReference type="InterPro" id="IPR010958">
    <property type="entry name" value="Chorismate_mutase_highGC-bac"/>
</dbReference>
<keyword evidence="4" id="KW-0413">Isomerase</keyword>
<sequence length="125" mass="13623">MTTHLTTQRASQATPHPTERSATASAPAGVGKLTDPAPDRTTDQDPEAVIAEARAGIDALDAEIVRLVRERMALSERVQRTRMANGGRRINLARENAVLRRWRGELGEPGTTLAMTLLELCRGRV</sequence>
<dbReference type="InterPro" id="IPR002701">
    <property type="entry name" value="CM_II_prokaryot"/>
</dbReference>
<dbReference type="Pfam" id="PF01817">
    <property type="entry name" value="CM_2"/>
    <property type="match status" value="1"/>
</dbReference>
<evidence type="ECO:0000313" key="4">
    <source>
        <dbReference type="EMBL" id="RMI35999.1"/>
    </source>
</evidence>
<dbReference type="InterPro" id="IPR036979">
    <property type="entry name" value="CM_dom_sf"/>
</dbReference>
<evidence type="ECO:0000256" key="1">
    <source>
        <dbReference type="SAM" id="Coils"/>
    </source>
</evidence>
<feature type="compositionally biased region" description="Polar residues" evidence="2">
    <location>
        <begin position="1"/>
        <end position="24"/>
    </location>
</feature>
<evidence type="ECO:0000259" key="3">
    <source>
        <dbReference type="PROSITE" id="PS51168"/>
    </source>
</evidence>
<comment type="caution">
    <text evidence="4">The sequence shown here is derived from an EMBL/GenBank/DDBJ whole genome shotgun (WGS) entry which is preliminary data.</text>
</comment>
<keyword evidence="1" id="KW-0175">Coiled coil</keyword>
<dbReference type="RefSeq" id="WP_122185762.1">
    <property type="nucleotide sequence ID" value="NZ_RFFJ01000159.1"/>
</dbReference>
<name>A0A3M2LEN7_9ACTN</name>
<dbReference type="PROSITE" id="PS51168">
    <property type="entry name" value="CHORISMATE_MUT_2"/>
    <property type="match status" value="1"/>
</dbReference>
<dbReference type="InterPro" id="IPR036263">
    <property type="entry name" value="Chorismate_II_sf"/>
</dbReference>
<dbReference type="NCBIfam" id="TIGR01808">
    <property type="entry name" value="CM_M_hiGC-arch"/>
    <property type="match status" value="1"/>
</dbReference>
<feature type="coiled-coil region" evidence="1">
    <location>
        <begin position="50"/>
        <end position="77"/>
    </location>
</feature>
<keyword evidence="5" id="KW-1185">Reference proteome</keyword>